<dbReference type="KEGG" id="tig:THII_2384"/>
<sequence>MLVLLLILISYIAIPQVINSAPIAAVENSTTQVVKVIPLPDLNKIKMAQQQVESEQEVAHLLHQQHLDPLAKYIEINHLNEAKTPYVEKVKMELAQRCSEVENHYQSIKTDRVTLKNLKQGYGYACPAVVERLTKTLTK</sequence>
<accession>A0A090BVD8</accession>
<dbReference type="Proteomes" id="UP000031623">
    <property type="component" value="Chromosome"/>
</dbReference>
<organism evidence="1 2">
    <name type="scientific">Thioploca ingrica</name>
    <dbReference type="NCBI Taxonomy" id="40754"/>
    <lineage>
        <taxon>Bacteria</taxon>
        <taxon>Pseudomonadati</taxon>
        <taxon>Pseudomonadota</taxon>
        <taxon>Gammaproteobacteria</taxon>
        <taxon>Thiotrichales</taxon>
        <taxon>Thiotrichaceae</taxon>
        <taxon>Thioploca</taxon>
    </lineage>
</organism>
<keyword evidence="2" id="KW-1185">Reference proteome</keyword>
<dbReference type="HOGENOM" id="CLU_1844190_0_0_6"/>
<name>A0A090BVD8_9GAMM</name>
<evidence type="ECO:0000313" key="2">
    <source>
        <dbReference type="Proteomes" id="UP000031623"/>
    </source>
</evidence>
<reference evidence="1 2" key="1">
    <citation type="journal article" date="2014" name="ISME J.">
        <title>Ecophysiology of Thioploca ingrica as revealed by the complete genome sequence supplemented with proteomic evidence.</title>
        <authorList>
            <person name="Kojima H."/>
            <person name="Ogura Y."/>
            <person name="Yamamoto N."/>
            <person name="Togashi T."/>
            <person name="Mori H."/>
            <person name="Watanabe T."/>
            <person name="Nemoto F."/>
            <person name="Kurokawa K."/>
            <person name="Hayashi T."/>
            <person name="Fukui M."/>
        </authorList>
    </citation>
    <scope>NUCLEOTIDE SEQUENCE [LARGE SCALE GENOMIC DNA]</scope>
</reference>
<proteinExistence type="predicted"/>
<gene>
    <name evidence="1" type="ORF">THII_2384</name>
</gene>
<dbReference type="OrthoDB" id="9204495at2"/>
<dbReference type="EMBL" id="AP014633">
    <property type="protein sequence ID" value="BAP56681.1"/>
    <property type="molecule type" value="Genomic_DNA"/>
</dbReference>
<dbReference type="AlphaFoldDB" id="A0A090BVD8"/>
<protein>
    <submittedName>
        <fullName evidence="1">Uncharacterized protein</fullName>
    </submittedName>
</protein>
<evidence type="ECO:0000313" key="1">
    <source>
        <dbReference type="EMBL" id="BAP56681.1"/>
    </source>
</evidence>